<dbReference type="OMA" id="VWSEWLT"/>
<keyword evidence="5" id="KW-1185">Reference proteome</keyword>
<dbReference type="HOGENOM" id="CLU_020336_7_0_1"/>
<evidence type="ECO:0000256" key="1">
    <source>
        <dbReference type="ARBA" id="ARBA00022801"/>
    </source>
</evidence>
<comment type="caution">
    <text evidence="4">The sequence shown here is derived from an EMBL/GenBank/DDBJ whole genome shotgun (WGS) entry which is preliminary data.</text>
</comment>
<dbReference type="PRINTS" id="PR00412">
    <property type="entry name" value="EPOXHYDRLASE"/>
</dbReference>
<evidence type="ECO:0000256" key="2">
    <source>
        <dbReference type="ARBA" id="ARBA00038334"/>
    </source>
</evidence>
<dbReference type="InterPro" id="IPR000639">
    <property type="entry name" value="Epox_hydrolase-like"/>
</dbReference>
<accession>A0A060SR51</accession>
<evidence type="ECO:0000259" key="3">
    <source>
        <dbReference type="Pfam" id="PF00561"/>
    </source>
</evidence>
<dbReference type="EMBL" id="CCBP010000227">
    <property type="protein sequence ID" value="CDO74918.1"/>
    <property type="molecule type" value="Genomic_DNA"/>
</dbReference>
<dbReference type="STRING" id="5643.A0A060SR51"/>
<dbReference type="GO" id="GO:0016787">
    <property type="term" value="F:hydrolase activity"/>
    <property type="evidence" value="ECO:0007669"/>
    <property type="project" value="UniProtKB-KW"/>
</dbReference>
<comment type="similarity">
    <text evidence="2">Belongs to the AB hydrolase superfamily. Epoxide hydrolase family.</text>
</comment>
<protein>
    <recommendedName>
        <fullName evidence="3">AB hydrolase-1 domain-containing protein</fullName>
    </recommendedName>
</protein>
<sequence length="330" mass="37184">MDPALYKDVTTSRGLTYHYYHSPAVAGKPTLLFLHGFPSSSYDWHRQVEYFQPKGYGLVIPDGLGVGGTSKPETLEAFRFAQIARDIADVLDATGVDQVIGIGHDWGSVVLSRMANLFDSKFYAFAWIALSYVPPSGRRDVDAAIARSRAETGNDRIGYWKHFVQDDAYKICEQNIDSFIQLLYPTTPQVWSEWLTPAGKSIEWIEANRRPGKPPWLTQEEFGVLRETLVQSGLKSQLNYYKMSVTDANAEDDSKIPKEALHVQQPALFIAASRDYVCTPERGRANMARYVPHARIVELDVGHWAFLEATEKVNHELEDWIQSLPLSGSL</sequence>
<dbReference type="Gene3D" id="3.40.50.1820">
    <property type="entry name" value="alpha/beta hydrolase"/>
    <property type="match status" value="1"/>
</dbReference>
<dbReference type="InterPro" id="IPR000073">
    <property type="entry name" value="AB_hydrolase_1"/>
</dbReference>
<evidence type="ECO:0000313" key="4">
    <source>
        <dbReference type="EMBL" id="CDO74918.1"/>
    </source>
</evidence>
<dbReference type="AlphaFoldDB" id="A0A060SR51"/>
<feature type="domain" description="AB hydrolase-1" evidence="3">
    <location>
        <begin position="29"/>
        <end position="126"/>
    </location>
</feature>
<name>A0A060SR51_PYCCI</name>
<dbReference type="PANTHER" id="PTHR43329">
    <property type="entry name" value="EPOXIDE HYDROLASE"/>
    <property type="match status" value="1"/>
</dbReference>
<dbReference type="SUPFAM" id="SSF53474">
    <property type="entry name" value="alpha/beta-Hydrolases"/>
    <property type="match status" value="1"/>
</dbReference>
<dbReference type="InterPro" id="IPR029058">
    <property type="entry name" value="AB_hydrolase_fold"/>
</dbReference>
<evidence type="ECO:0000313" key="5">
    <source>
        <dbReference type="Proteomes" id="UP000029665"/>
    </source>
</evidence>
<gene>
    <name evidence="4" type="ORF">BN946_scf184927.g2</name>
</gene>
<keyword evidence="1" id="KW-0378">Hydrolase</keyword>
<proteinExistence type="inferred from homology"/>
<reference evidence="4" key="1">
    <citation type="submission" date="2014-01" db="EMBL/GenBank/DDBJ databases">
        <title>The genome of the white-rot fungus Pycnoporus cinnabarinus: a basidiomycete model with a versatile arsenal for lignocellulosic biomass breakdown.</title>
        <authorList>
            <person name="Levasseur A."/>
            <person name="Lomascolo A."/>
            <person name="Ruiz-Duenas F.J."/>
            <person name="Uzan E."/>
            <person name="Piumi F."/>
            <person name="Kues U."/>
            <person name="Ram A.F.J."/>
            <person name="Murat C."/>
            <person name="Haon M."/>
            <person name="Benoit I."/>
            <person name="Arfi Y."/>
            <person name="Chevret D."/>
            <person name="Drula E."/>
            <person name="Kwon M.J."/>
            <person name="Gouret P."/>
            <person name="Lesage-Meessen L."/>
            <person name="Lombard V."/>
            <person name="Mariette J."/>
            <person name="Noirot C."/>
            <person name="Park J."/>
            <person name="Patyshakuliyeva A."/>
            <person name="Wieneger R.A.B."/>
            <person name="Wosten H.A.B."/>
            <person name="Martin F."/>
            <person name="Coutinho P.M."/>
            <person name="de Vries R."/>
            <person name="Martinez A.T."/>
            <person name="Klopp C."/>
            <person name="Pontarotti P."/>
            <person name="Henrissat B."/>
            <person name="Record E."/>
        </authorList>
    </citation>
    <scope>NUCLEOTIDE SEQUENCE [LARGE SCALE GENOMIC DNA]</scope>
    <source>
        <strain evidence="4">BRFM137</strain>
    </source>
</reference>
<organism evidence="4 5">
    <name type="scientific">Pycnoporus cinnabarinus</name>
    <name type="common">Cinnabar-red polypore</name>
    <name type="synonym">Trametes cinnabarina</name>
    <dbReference type="NCBI Taxonomy" id="5643"/>
    <lineage>
        <taxon>Eukaryota</taxon>
        <taxon>Fungi</taxon>
        <taxon>Dikarya</taxon>
        <taxon>Basidiomycota</taxon>
        <taxon>Agaricomycotina</taxon>
        <taxon>Agaricomycetes</taxon>
        <taxon>Polyporales</taxon>
        <taxon>Polyporaceae</taxon>
        <taxon>Trametes</taxon>
    </lineage>
</organism>
<dbReference type="Proteomes" id="UP000029665">
    <property type="component" value="Unassembled WGS sequence"/>
</dbReference>
<dbReference type="Pfam" id="PF00561">
    <property type="entry name" value="Abhydrolase_1"/>
    <property type="match status" value="1"/>
</dbReference>
<dbReference type="OrthoDB" id="408373at2759"/>